<keyword evidence="2" id="KW-0472">Membrane</keyword>
<keyword evidence="4" id="KW-1185">Reference proteome</keyword>
<feature type="transmembrane region" description="Helical" evidence="2">
    <location>
        <begin position="310"/>
        <end position="333"/>
    </location>
</feature>
<feature type="transmembrane region" description="Helical" evidence="2">
    <location>
        <begin position="161"/>
        <end position="190"/>
    </location>
</feature>
<dbReference type="RefSeq" id="WP_081193363.1">
    <property type="nucleotide sequence ID" value="NZ_MWIH01000006.1"/>
</dbReference>
<evidence type="ECO:0008006" key="5">
    <source>
        <dbReference type="Google" id="ProtNLM"/>
    </source>
</evidence>
<dbReference type="AlphaFoldDB" id="A0A1V9A259"/>
<feature type="compositionally biased region" description="Low complexity" evidence="1">
    <location>
        <begin position="1"/>
        <end position="22"/>
    </location>
</feature>
<feature type="region of interest" description="Disordered" evidence="1">
    <location>
        <begin position="1"/>
        <end position="35"/>
    </location>
</feature>
<feature type="transmembrane region" description="Helical" evidence="2">
    <location>
        <begin position="430"/>
        <end position="449"/>
    </location>
</feature>
<feature type="transmembrane region" description="Helical" evidence="2">
    <location>
        <begin position="251"/>
        <end position="272"/>
    </location>
</feature>
<dbReference type="STRING" id="1962155.B1813_16760"/>
<dbReference type="Proteomes" id="UP000192591">
    <property type="component" value="Unassembled WGS sequence"/>
</dbReference>
<feature type="transmembrane region" description="Helical" evidence="2">
    <location>
        <begin position="732"/>
        <end position="752"/>
    </location>
</feature>
<evidence type="ECO:0000256" key="1">
    <source>
        <dbReference type="SAM" id="MobiDB-lite"/>
    </source>
</evidence>
<comment type="caution">
    <text evidence="3">The sequence shown here is derived from an EMBL/GenBank/DDBJ whole genome shotgun (WGS) entry which is preliminary data.</text>
</comment>
<sequence>MTTTDPGTGTGTTTGTAPDAPGVSPPRTPPPRRSRGFATAAGVCVVVALLAQLPLIRNRVFYFWDDSAAQFLPMWHRLGERIAAGHWPPLLDLDSWMGGNLAGEALFGVYNPVNVANYLLVAALPDLGVASVLVKTEFLVLLALGLYLVCREYGAARPSAACLAVALPFSGYLLYFDASTWAAGLIAFAFVPHVWWTARRAARGGLNPLWAFVAAGLAVTAGNPYGVLGVAVVLAALLVEFAVRRRARGTAVVLGVGVCAALLVPLVFLPLLGSAEVTWRSDTDVVNDGFLVPGLTDLLAASTPTHLPHIGVFGGTGLAVPAAFFVWFALPLVPWLDWRVVRQRWRLLLAPLVVTAVFAVAALGPSKLWLFRWPIRHLEYCFLGAAVVLAVVLSSGLRTDRRRARGAVTAGLVALGGYLAWAATPESWPWHLGGVLLVGLLAALVVAVARRRPRRPGAVPALLGAGTAAVLGYQLAAFPANTDVSQLNYPHSVSELRTTFADRYPGEVMQVADMATAERTLGLHPDGAWRYFLFGNVYAAAGVESLVSYTGLGFRDFVDTFCLTNSGSTSCPEAWDALWRPTGYGGAPLADLLRVETVVVQNALVPDATAGPGWRITERDDVVTVLRREAPLPWPEGTLSWASPGVTVSGAIVAGDAADGTNPEWVRYTVADSGAGPQRLVFARLAWPGYHATVNGTEVPVEASPAGLMTVTLPPGVRDGELELRWSPPGQALGVASAGLGVLGALVLAVLAPRWGQTSRRSEAQRESS</sequence>
<feature type="transmembrane region" description="Helical" evidence="2">
    <location>
        <begin position="37"/>
        <end position="56"/>
    </location>
</feature>
<gene>
    <name evidence="3" type="ORF">B1813_16760</name>
</gene>
<name>A0A1V9A259_SACPI</name>
<feature type="transmembrane region" description="Helical" evidence="2">
    <location>
        <begin position="127"/>
        <end position="149"/>
    </location>
</feature>
<keyword evidence="2" id="KW-0812">Transmembrane</keyword>
<feature type="transmembrane region" description="Helical" evidence="2">
    <location>
        <begin position="345"/>
        <end position="365"/>
    </location>
</feature>
<accession>A0A1V9A259</accession>
<reference evidence="3 4" key="1">
    <citation type="submission" date="2017-02" db="EMBL/GenBank/DDBJ databases">
        <title>Draft genome of Saccharomonospora sp. 154.</title>
        <authorList>
            <person name="Alonso-Carmona G.S."/>
            <person name="De La Haba R."/>
            <person name="Vera-Gargallo B."/>
            <person name="Sandoval-Trujillo A.H."/>
            <person name="Ramirez-Duran N."/>
            <person name="Ventosa A."/>
        </authorList>
    </citation>
    <scope>NUCLEOTIDE SEQUENCE [LARGE SCALE GENOMIC DNA]</scope>
    <source>
        <strain evidence="3 4">LRS4.154</strain>
    </source>
</reference>
<feature type="transmembrane region" description="Helical" evidence="2">
    <location>
        <begin position="377"/>
        <end position="397"/>
    </location>
</feature>
<dbReference type="EMBL" id="MWIH01000006">
    <property type="protein sequence ID" value="OQO91138.1"/>
    <property type="molecule type" value="Genomic_DNA"/>
</dbReference>
<feature type="transmembrane region" description="Helical" evidence="2">
    <location>
        <begin position="404"/>
        <end position="424"/>
    </location>
</feature>
<feature type="transmembrane region" description="Helical" evidence="2">
    <location>
        <begin position="461"/>
        <end position="480"/>
    </location>
</feature>
<evidence type="ECO:0000313" key="3">
    <source>
        <dbReference type="EMBL" id="OQO91138.1"/>
    </source>
</evidence>
<feature type="transmembrane region" description="Helical" evidence="2">
    <location>
        <begin position="210"/>
        <end position="239"/>
    </location>
</feature>
<evidence type="ECO:0000256" key="2">
    <source>
        <dbReference type="SAM" id="Phobius"/>
    </source>
</evidence>
<proteinExistence type="predicted"/>
<organism evidence="3 4">
    <name type="scientific">Saccharomonospora piscinae</name>
    <dbReference type="NCBI Taxonomy" id="687388"/>
    <lineage>
        <taxon>Bacteria</taxon>
        <taxon>Bacillati</taxon>
        <taxon>Actinomycetota</taxon>
        <taxon>Actinomycetes</taxon>
        <taxon>Pseudonocardiales</taxon>
        <taxon>Pseudonocardiaceae</taxon>
        <taxon>Saccharomonospora</taxon>
    </lineage>
</organism>
<keyword evidence="2" id="KW-1133">Transmembrane helix</keyword>
<evidence type="ECO:0000313" key="4">
    <source>
        <dbReference type="Proteomes" id="UP000192591"/>
    </source>
</evidence>
<protein>
    <recommendedName>
        <fullName evidence="5">Bacterial membrane protein YfhO</fullName>
    </recommendedName>
</protein>